<feature type="compositionally biased region" description="Basic and acidic residues" evidence="1">
    <location>
        <begin position="7"/>
        <end position="19"/>
    </location>
</feature>
<keyword evidence="3" id="KW-1185">Reference proteome</keyword>
<dbReference type="AlphaFoldDB" id="A0A3S5BZP1"/>
<evidence type="ECO:0000256" key="1">
    <source>
        <dbReference type="SAM" id="MobiDB-lite"/>
    </source>
</evidence>
<dbReference type="EMBL" id="CAAALY010079585">
    <property type="protein sequence ID" value="VEL26335.1"/>
    <property type="molecule type" value="Genomic_DNA"/>
</dbReference>
<dbReference type="Proteomes" id="UP000784294">
    <property type="component" value="Unassembled WGS sequence"/>
</dbReference>
<evidence type="ECO:0000313" key="3">
    <source>
        <dbReference type="Proteomes" id="UP000784294"/>
    </source>
</evidence>
<protein>
    <submittedName>
        <fullName evidence="2">Uncharacterized protein</fullName>
    </submittedName>
</protein>
<reference evidence="2" key="1">
    <citation type="submission" date="2018-11" db="EMBL/GenBank/DDBJ databases">
        <authorList>
            <consortium name="Pathogen Informatics"/>
        </authorList>
    </citation>
    <scope>NUCLEOTIDE SEQUENCE</scope>
</reference>
<comment type="caution">
    <text evidence="2">The sequence shown here is derived from an EMBL/GenBank/DDBJ whole genome shotgun (WGS) entry which is preliminary data.</text>
</comment>
<name>A0A3S5BZP1_9PLAT</name>
<feature type="region of interest" description="Disordered" evidence="1">
    <location>
        <begin position="1"/>
        <end position="24"/>
    </location>
</feature>
<sequence length="235" mass="25421">MSRSVRRVRETEPDRHSAPTRDTLSSDVNYPHCIRSLFAQPPSQPTGRPVCLTWLGRHHCTLGWTPRLAPLFRLHVPDGSTFRYTTPSTWCHGVGFTGSSTHVAQAVKPNRRKQRVHGFLTDCVIPTLISLAAVQACRQLDLHESTLNASTASHAPAVPIVRVSCRKASPLASPLCSTPFHAVSASPRLASSHLVSGCATVPSSVCSSHGNWRRANLIAWRLLATTIPSDAGAAC</sequence>
<evidence type="ECO:0000313" key="2">
    <source>
        <dbReference type="EMBL" id="VEL26335.1"/>
    </source>
</evidence>
<proteinExistence type="predicted"/>
<gene>
    <name evidence="2" type="ORF">PXEA_LOCUS19775</name>
</gene>
<organism evidence="2 3">
    <name type="scientific">Protopolystoma xenopodis</name>
    <dbReference type="NCBI Taxonomy" id="117903"/>
    <lineage>
        <taxon>Eukaryota</taxon>
        <taxon>Metazoa</taxon>
        <taxon>Spiralia</taxon>
        <taxon>Lophotrochozoa</taxon>
        <taxon>Platyhelminthes</taxon>
        <taxon>Monogenea</taxon>
        <taxon>Polyopisthocotylea</taxon>
        <taxon>Polystomatidea</taxon>
        <taxon>Polystomatidae</taxon>
        <taxon>Protopolystoma</taxon>
    </lineage>
</organism>
<accession>A0A3S5BZP1</accession>